<sequence>MTKVYIRKATIYDIDRMVQLIDQGKKLLADQGIPQWQKGYPRREDLLEDIKRSWTYLLIFDQDIVGTATIFQLPDPNYADIYQGKWQGDPQQKYATIHRITIDPHFSGNHLGDYFFSDLISEAYRLGYRQLRIDTHVKNKRMQHLAAKFSFDYAGIIYLDHDDTDQRNAYQLFLS</sequence>
<dbReference type="InterPro" id="IPR000182">
    <property type="entry name" value="GNAT_dom"/>
</dbReference>
<dbReference type="InterPro" id="IPR016181">
    <property type="entry name" value="Acyl_CoA_acyltransferase"/>
</dbReference>
<evidence type="ECO:0000313" key="3">
    <source>
        <dbReference type="Proteomes" id="UP000030023"/>
    </source>
</evidence>
<feature type="domain" description="N-acetyltransferase" evidence="1">
    <location>
        <begin position="4"/>
        <end position="175"/>
    </location>
</feature>
<keyword evidence="3" id="KW-1185">Reference proteome</keyword>
<name>A0ABR4XNY9_9LACO</name>
<dbReference type="Gene3D" id="3.40.630.30">
    <property type="match status" value="1"/>
</dbReference>
<reference evidence="2 3" key="1">
    <citation type="journal article" date="2014" name="Antonie Van Leeuwenhoek">
        <title>Oenococcus alcoholitolerans sp. nov., a lactic acid bacteria isolated from cachaca and ethanol fermentation processes.</title>
        <authorList>
            <person name="Badotti F."/>
            <person name="Moreira A.P."/>
            <person name="Tonon L.A."/>
            <person name="de Lucena B.T."/>
            <person name="Gomes Fde C."/>
            <person name="Kruger R."/>
            <person name="Thompson C.C."/>
            <person name="de Morais M.A.Jr."/>
            <person name="Rosa C.A."/>
            <person name="Thompson F.L."/>
        </authorList>
    </citation>
    <scope>NUCLEOTIDE SEQUENCE [LARGE SCALE GENOMIC DNA]</scope>
    <source>
        <strain evidence="2 3">UFRJ-M7.2.18</strain>
    </source>
</reference>
<comment type="caution">
    <text evidence="2">The sequence shown here is derived from an EMBL/GenBank/DDBJ whole genome shotgun (WGS) entry which is preliminary data.</text>
</comment>
<organism evidence="2 3">
    <name type="scientific">Oenococcus alcoholitolerans</name>
    <dbReference type="NCBI Taxonomy" id="931074"/>
    <lineage>
        <taxon>Bacteria</taxon>
        <taxon>Bacillati</taxon>
        <taxon>Bacillota</taxon>
        <taxon>Bacilli</taxon>
        <taxon>Lactobacillales</taxon>
        <taxon>Lactobacillaceae</taxon>
        <taxon>Oenococcus</taxon>
    </lineage>
</organism>
<dbReference type="PROSITE" id="PS51186">
    <property type="entry name" value="GNAT"/>
    <property type="match status" value="1"/>
</dbReference>
<dbReference type="EMBL" id="AXCV01000534">
    <property type="protein sequence ID" value="KGO22475.1"/>
    <property type="molecule type" value="Genomic_DNA"/>
</dbReference>
<dbReference type="Proteomes" id="UP000030023">
    <property type="component" value="Unassembled WGS sequence"/>
</dbReference>
<evidence type="ECO:0000259" key="1">
    <source>
        <dbReference type="PROSITE" id="PS51186"/>
    </source>
</evidence>
<dbReference type="SUPFAM" id="SSF55729">
    <property type="entry name" value="Acyl-CoA N-acyltransferases (Nat)"/>
    <property type="match status" value="1"/>
</dbReference>
<protein>
    <submittedName>
        <fullName evidence="2">N-acetyltransferase GCN5</fullName>
    </submittedName>
</protein>
<accession>A0ABR4XNY9</accession>
<proteinExistence type="predicted"/>
<gene>
    <name evidence="2" type="ORF">Q757_09050</name>
</gene>
<evidence type="ECO:0000313" key="2">
    <source>
        <dbReference type="EMBL" id="KGO22475.1"/>
    </source>
</evidence>
<dbReference type="Pfam" id="PF00583">
    <property type="entry name" value="Acetyltransf_1"/>
    <property type="match status" value="1"/>
</dbReference>